<comment type="caution">
    <text evidence="1">The sequence shown here is derived from an EMBL/GenBank/DDBJ whole genome shotgun (WGS) entry which is preliminary data.</text>
</comment>
<evidence type="ECO:0000313" key="1">
    <source>
        <dbReference type="EMBL" id="ORX86621.1"/>
    </source>
</evidence>
<organism evidence="1 2">
    <name type="scientific">Anaeromyces robustus</name>
    <dbReference type="NCBI Taxonomy" id="1754192"/>
    <lineage>
        <taxon>Eukaryota</taxon>
        <taxon>Fungi</taxon>
        <taxon>Fungi incertae sedis</taxon>
        <taxon>Chytridiomycota</taxon>
        <taxon>Chytridiomycota incertae sedis</taxon>
        <taxon>Neocallimastigomycetes</taxon>
        <taxon>Neocallimastigales</taxon>
        <taxon>Neocallimastigaceae</taxon>
        <taxon>Anaeromyces</taxon>
    </lineage>
</organism>
<sequence length="467" mass="54246">MLIVTLTSRKKDGEARLAAFDELEKWFKFYSKDNYPAVLMEDFNIPRYLLNNYISKNFPTWMVTLTYGNVPTYFYDFKSSYIDHIFEVSIDDKSIRHNNISNCDIISTTGPSKLSSFIRNDSDYSRKNDYKRILVDDENNEYVSNALKIIINEVENYEYLYGEILNNINSKIINTKFTESYENSLYRNFYNFMREVGKGDKHVDLSNIDNDEKTGRLDFFTIYKDDNGNPIKNDCDTLFNSIGNTLIEIMDEFVQEGIEYGYIKEDENGDYIILDDTKNGNLLKRNLNMLYKNFYKTNSTVNLEKRKTFIKRQDPNNFEIHIENAVQAIRSLQYGKNLGKEDCADMLNSQLYMDYNTDSDKNIRTDIYPSVGSTVIRIKQTKLIQGTSQLIRASDVYVGSMPFNQGEVILRFDTKTSNYAPDLSILQNVGSMSNVKKVKPKNKISCFGACLMRTNSNHRNNGKKPKK</sequence>
<reference evidence="1 2" key="1">
    <citation type="submission" date="2016-08" db="EMBL/GenBank/DDBJ databases">
        <title>A Parts List for Fungal Cellulosomes Revealed by Comparative Genomics.</title>
        <authorList>
            <consortium name="DOE Joint Genome Institute"/>
            <person name="Haitjema C.H."/>
            <person name="Gilmore S.P."/>
            <person name="Henske J.K."/>
            <person name="Solomon K.V."/>
            <person name="De Groot R."/>
            <person name="Kuo A."/>
            <person name="Mondo S.J."/>
            <person name="Salamov A.A."/>
            <person name="Labutti K."/>
            <person name="Zhao Z."/>
            <person name="Chiniquy J."/>
            <person name="Barry K."/>
            <person name="Brewer H.M."/>
            <person name="Purvine S.O."/>
            <person name="Wright A.T."/>
            <person name="Boxma B."/>
            <person name="Van Alen T."/>
            <person name="Hackstein J.H."/>
            <person name="Baker S.E."/>
            <person name="Grigoriev I.V."/>
            <person name="O'Malley M.A."/>
        </authorList>
    </citation>
    <scope>NUCLEOTIDE SEQUENCE [LARGE SCALE GENOMIC DNA]</scope>
    <source>
        <strain evidence="1 2">S4</strain>
    </source>
</reference>
<dbReference type="Proteomes" id="UP000193944">
    <property type="component" value="Unassembled WGS sequence"/>
</dbReference>
<dbReference type="EMBL" id="MCFG01000019">
    <property type="protein sequence ID" value="ORX86621.1"/>
    <property type="molecule type" value="Genomic_DNA"/>
</dbReference>
<protein>
    <submittedName>
        <fullName evidence="1">Uncharacterized protein</fullName>
    </submittedName>
</protein>
<dbReference type="SUPFAM" id="SSF56219">
    <property type="entry name" value="DNase I-like"/>
    <property type="match status" value="1"/>
</dbReference>
<gene>
    <name evidence="1" type="ORF">BCR32DRAFT_275268</name>
</gene>
<accession>A0A1Y1XLM5</accession>
<evidence type="ECO:0000313" key="2">
    <source>
        <dbReference type="Proteomes" id="UP000193944"/>
    </source>
</evidence>
<dbReference type="InterPro" id="IPR036691">
    <property type="entry name" value="Endo/exonu/phosph_ase_sf"/>
</dbReference>
<reference evidence="1 2" key="2">
    <citation type="submission" date="2016-08" db="EMBL/GenBank/DDBJ databases">
        <title>Pervasive Adenine N6-methylation of Active Genes in Fungi.</title>
        <authorList>
            <consortium name="DOE Joint Genome Institute"/>
            <person name="Mondo S.J."/>
            <person name="Dannebaum R.O."/>
            <person name="Kuo R.C."/>
            <person name="Labutti K."/>
            <person name="Haridas S."/>
            <person name="Kuo A."/>
            <person name="Salamov A."/>
            <person name="Ahrendt S.R."/>
            <person name="Lipzen A."/>
            <person name="Sullivan W."/>
            <person name="Andreopoulos W.B."/>
            <person name="Clum A."/>
            <person name="Lindquist E."/>
            <person name="Daum C."/>
            <person name="Ramamoorthy G.K."/>
            <person name="Gryganskyi A."/>
            <person name="Culley D."/>
            <person name="Magnuson J.K."/>
            <person name="James T.Y."/>
            <person name="O'Malley M.A."/>
            <person name="Stajich J.E."/>
            <person name="Spatafora J.W."/>
            <person name="Visel A."/>
            <person name="Grigoriev I.V."/>
        </authorList>
    </citation>
    <scope>NUCLEOTIDE SEQUENCE [LARGE SCALE GENOMIC DNA]</scope>
    <source>
        <strain evidence="1 2">S4</strain>
    </source>
</reference>
<keyword evidence="2" id="KW-1185">Reference proteome</keyword>
<proteinExistence type="predicted"/>
<name>A0A1Y1XLM5_9FUNG</name>
<dbReference type="AlphaFoldDB" id="A0A1Y1XLM5"/>